<dbReference type="EMBL" id="AP017378">
    <property type="protein sequence ID" value="BBD09919.1"/>
    <property type="molecule type" value="Genomic_DNA"/>
</dbReference>
<evidence type="ECO:0000256" key="10">
    <source>
        <dbReference type="ARBA" id="ARBA00023112"/>
    </source>
</evidence>
<keyword evidence="6" id="KW-0533">Nickel</keyword>
<feature type="transmembrane region" description="Helical" evidence="13">
    <location>
        <begin position="122"/>
        <end position="147"/>
    </location>
</feature>
<keyword evidence="14" id="KW-0732">Signal</keyword>
<evidence type="ECO:0000313" key="16">
    <source>
        <dbReference type="Proteomes" id="UP000269883"/>
    </source>
</evidence>
<dbReference type="GO" id="GO:0015099">
    <property type="term" value="F:nickel cation transmembrane transporter activity"/>
    <property type="evidence" value="ECO:0007669"/>
    <property type="project" value="UniProtKB-UniRule"/>
</dbReference>
<evidence type="ECO:0000256" key="11">
    <source>
        <dbReference type="ARBA" id="ARBA00023136"/>
    </source>
</evidence>
<dbReference type="GO" id="GO:0010045">
    <property type="term" value="P:response to nickel cation"/>
    <property type="evidence" value="ECO:0007669"/>
    <property type="project" value="TreeGrafter"/>
</dbReference>
<evidence type="ECO:0000256" key="1">
    <source>
        <dbReference type="ARBA" id="ARBA00002510"/>
    </source>
</evidence>
<feature type="transmembrane region" description="Helical" evidence="13">
    <location>
        <begin position="80"/>
        <end position="101"/>
    </location>
</feature>
<organism evidence="15 16">
    <name type="scientific">Desulfovibrio ferrophilus</name>
    <dbReference type="NCBI Taxonomy" id="241368"/>
    <lineage>
        <taxon>Bacteria</taxon>
        <taxon>Pseudomonadati</taxon>
        <taxon>Thermodesulfobacteriota</taxon>
        <taxon>Desulfovibrionia</taxon>
        <taxon>Desulfovibrionales</taxon>
        <taxon>Desulfovibrionaceae</taxon>
        <taxon>Desulfovibrio</taxon>
    </lineage>
</organism>
<keyword evidence="4 13" id="KW-0813">Transport</keyword>
<keyword evidence="5" id="KW-1003">Cell membrane</keyword>
<keyword evidence="10" id="KW-0921">Nickel transport</keyword>
<dbReference type="PANTHER" id="PTHR40659">
    <property type="entry name" value="NICKEL/COBALT EFFLUX SYSTEM RCNA"/>
    <property type="match status" value="1"/>
</dbReference>
<accession>A0A2Z6B329</accession>
<evidence type="ECO:0000256" key="4">
    <source>
        <dbReference type="ARBA" id="ARBA00022448"/>
    </source>
</evidence>
<name>A0A2Z6B329_9BACT</name>
<dbReference type="PANTHER" id="PTHR40659:SF1">
    <property type="entry name" value="NICKEL_COBALT EFFLUX SYSTEM RCNA"/>
    <property type="match status" value="1"/>
</dbReference>
<evidence type="ECO:0000256" key="8">
    <source>
        <dbReference type="ARBA" id="ARBA00022989"/>
    </source>
</evidence>
<dbReference type="GO" id="GO:0005886">
    <property type="term" value="C:plasma membrane"/>
    <property type="evidence" value="ECO:0007669"/>
    <property type="project" value="UniProtKB-SubCell"/>
</dbReference>
<evidence type="ECO:0000256" key="5">
    <source>
        <dbReference type="ARBA" id="ARBA00022475"/>
    </source>
</evidence>
<evidence type="ECO:0000256" key="3">
    <source>
        <dbReference type="ARBA" id="ARBA00022426"/>
    </source>
</evidence>
<dbReference type="GO" id="GO:0032025">
    <property type="term" value="P:response to cobalt ion"/>
    <property type="evidence" value="ECO:0007669"/>
    <property type="project" value="TreeGrafter"/>
</dbReference>
<comment type="subcellular location">
    <subcellularLocation>
        <location evidence="2 13">Cell membrane</location>
        <topology evidence="2 13">Multi-pass membrane protein</topology>
    </subcellularLocation>
</comment>
<reference evidence="15 16" key="1">
    <citation type="journal article" date="2018" name="Sci. Adv.">
        <title>Multi-heme cytochromes provide a pathway for survival in energy-limited environments.</title>
        <authorList>
            <person name="Deng X."/>
            <person name="Dohmae N."/>
            <person name="Nealson K.H."/>
            <person name="Hashimoto K."/>
            <person name="Okamoto A."/>
        </authorList>
    </citation>
    <scope>NUCLEOTIDE SEQUENCE [LARGE SCALE GENOMIC DNA]</scope>
    <source>
        <strain evidence="15 16">IS5</strain>
    </source>
</reference>
<dbReference type="OrthoDB" id="9812956at2"/>
<proteinExistence type="inferred from homology"/>
<keyword evidence="9" id="KW-0406">Ion transport</keyword>
<dbReference type="RefSeq" id="WP_126380916.1">
    <property type="nucleotide sequence ID" value="NZ_AP017378.1"/>
</dbReference>
<keyword evidence="12" id="KW-0170">Cobalt</keyword>
<evidence type="ECO:0000256" key="9">
    <source>
        <dbReference type="ARBA" id="ARBA00023065"/>
    </source>
</evidence>
<keyword evidence="11 13" id="KW-0472">Membrane</keyword>
<keyword evidence="3" id="KW-0171">Cobalt transport</keyword>
<evidence type="ECO:0000256" key="2">
    <source>
        <dbReference type="ARBA" id="ARBA00004651"/>
    </source>
</evidence>
<dbReference type="InterPro" id="IPR011541">
    <property type="entry name" value="Ni/Co_transpt_high_affinity"/>
</dbReference>
<evidence type="ECO:0000256" key="13">
    <source>
        <dbReference type="RuleBase" id="RU362101"/>
    </source>
</evidence>
<feature type="transmembrane region" description="Helical" evidence="13">
    <location>
        <begin position="228"/>
        <end position="255"/>
    </location>
</feature>
<protein>
    <recommendedName>
        <fullName evidence="13">Nickel/cobalt efflux system</fullName>
    </recommendedName>
</protein>
<evidence type="ECO:0000256" key="12">
    <source>
        <dbReference type="ARBA" id="ARBA00023285"/>
    </source>
</evidence>
<dbReference type="AlphaFoldDB" id="A0A2Z6B329"/>
<dbReference type="GO" id="GO:0046583">
    <property type="term" value="F:monoatomic cation efflux transmembrane transporter activity"/>
    <property type="evidence" value="ECO:0007669"/>
    <property type="project" value="TreeGrafter"/>
</dbReference>
<dbReference type="Pfam" id="PF03824">
    <property type="entry name" value="NicO"/>
    <property type="match status" value="1"/>
</dbReference>
<comment type="similarity">
    <text evidence="13">Belongs to the NiCoT transporter (TC 2.A.52) family.</text>
</comment>
<evidence type="ECO:0000313" key="15">
    <source>
        <dbReference type="EMBL" id="BBD09919.1"/>
    </source>
</evidence>
<evidence type="ECO:0000256" key="6">
    <source>
        <dbReference type="ARBA" id="ARBA00022596"/>
    </source>
</evidence>
<keyword evidence="7 13" id="KW-0812">Transmembrane</keyword>
<keyword evidence="16" id="KW-1185">Reference proteome</keyword>
<gene>
    <name evidence="15" type="ORF">DFE_3193</name>
</gene>
<keyword evidence="8 13" id="KW-1133">Transmembrane helix</keyword>
<sequence>MKGLLTVLFTVWMLVAGVEAEAATNPFAAGASPRQERVATAPDGGSALSGTLGRIARWQREMRGELSARVRSLNEQPSPWGLMVFLGLSFAYGAVHAAGPGHGKSVATSYVLARGLSARRGAALGALMGAAHAASAVGVVLVLHAIARRAMMNRFEMTALWVERGSYALVMCIGLWLLVDVLKSRRAQDETDGGQGRSLLGVGLSTGLVPCPGAAIMLLFALALDALWLGLGAVMAMACGMGVTIALAAALAACCRGTLLSCAAGRSGRAEMAQKILALIGGAIVLGLGASLLGGTFA</sequence>
<evidence type="ECO:0000256" key="14">
    <source>
        <dbReference type="SAM" id="SignalP"/>
    </source>
</evidence>
<dbReference type="Proteomes" id="UP000269883">
    <property type="component" value="Chromosome"/>
</dbReference>
<feature type="transmembrane region" description="Helical" evidence="13">
    <location>
        <begin position="276"/>
        <end position="297"/>
    </location>
</feature>
<feature type="chain" id="PRO_5016403897" description="Nickel/cobalt efflux system" evidence="14">
    <location>
        <begin position="23"/>
        <end position="298"/>
    </location>
</feature>
<feature type="transmembrane region" description="Helical" evidence="13">
    <location>
        <begin position="199"/>
        <end position="222"/>
    </location>
</feature>
<evidence type="ECO:0000256" key="7">
    <source>
        <dbReference type="ARBA" id="ARBA00022692"/>
    </source>
</evidence>
<dbReference type="GO" id="GO:0006824">
    <property type="term" value="P:cobalt ion transport"/>
    <property type="evidence" value="ECO:0007669"/>
    <property type="project" value="UniProtKB-KW"/>
</dbReference>
<dbReference type="InterPro" id="IPR051224">
    <property type="entry name" value="NiCoT_RcnA"/>
</dbReference>
<feature type="transmembrane region" description="Helical" evidence="13">
    <location>
        <begin position="159"/>
        <end position="179"/>
    </location>
</feature>
<comment type="function">
    <text evidence="1">Efflux system for nickel and cobalt.</text>
</comment>
<dbReference type="KEGG" id="dfl:DFE_3193"/>
<feature type="signal peptide" evidence="14">
    <location>
        <begin position="1"/>
        <end position="22"/>
    </location>
</feature>